<evidence type="ECO:0000256" key="1">
    <source>
        <dbReference type="ARBA" id="ARBA00023117"/>
    </source>
</evidence>
<dbReference type="InterPro" id="IPR017956">
    <property type="entry name" value="AT_hook_DNA-bd_motif"/>
</dbReference>
<evidence type="ECO:0000313" key="6">
    <source>
        <dbReference type="EMBL" id="GBP27059.1"/>
    </source>
</evidence>
<dbReference type="Proteomes" id="UP000299102">
    <property type="component" value="Unassembled WGS sequence"/>
</dbReference>
<feature type="region of interest" description="Disordered" evidence="3">
    <location>
        <begin position="754"/>
        <end position="918"/>
    </location>
</feature>
<dbReference type="SMART" id="SM00384">
    <property type="entry name" value="AT_hook"/>
    <property type="match status" value="2"/>
</dbReference>
<feature type="compositionally biased region" description="Basic residues" evidence="3">
    <location>
        <begin position="766"/>
        <end position="775"/>
    </location>
</feature>
<evidence type="ECO:0000313" key="7">
    <source>
        <dbReference type="Proteomes" id="UP000299102"/>
    </source>
</evidence>
<evidence type="ECO:0000256" key="2">
    <source>
        <dbReference type="PROSITE-ProRule" id="PRU00035"/>
    </source>
</evidence>
<dbReference type="SUPFAM" id="SSF63748">
    <property type="entry name" value="Tudor/PWWP/MBT"/>
    <property type="match status" value="1"/>
</dbReference>
<feature type="compositionally biased region" description="Low complexity" evidence="3">
    <location>
        <begin position="819"/>
        <end position="835"/>
    </location>
</feature>
<feature type="compositionally biased region" description="Basic residues" evidence="3">
    <location>
        <begin position="648"/>
        <end position="666"/>
    </location>
</feature>
<feature type="compositionally biased region" description="Low complexity" evidence="3">
    <location>
        <begin position="845"/>
        <end position="858"/>
    </location>
</feature>
<dbReference type="CDD" id="cd05839">
    <property type="entry name" value="PWWP_BRPF"/>
    <property type="match status" value="1"/>
</dbReference>
<dbReference type="PANTHER" id="PTHR13793:SF107">
    <property type="entry name" value="BROMODOMAIN-CONTAINING PROTEIN HOMOLOG"/>
    <property type="match status" value="1"/>
</dbReference>
<protein>
    <submittedName>
        <fullName evidence="6">Peregrin</fullName>
    </submittedName>
</protein>
<keyword evidence="7" id="KW-1185">Reference proteome</keyword>
<dbReference type="InterPro" id="IPR001487">
    <property type="entry name" value="Bromodomain"/>
</dbReference>
<dbReference type="Gene3D" id="1.20.920.10">
    <property type="entry name" value="Bromodomain-like"/>
    <property type="match status" value="1"/>
</dbReference>
<dbReference type="AlphaFoldDB" id="A0A4C1UL55"/>
<name>A0A4C1UL55_EUMVA</name>
<dbReference type="PROSITE" id="PS50812">
    <property type="entry name" value="PWWP"/>
    <property type="match status" value="1"/>
</dbReference>
<dbReference type="EMBL" id="BGZK01000188">
    <property type="protein sequence ID" value="GBP27059.1"/>
    <property type="molecule type" value="Genomic_DNA"/>
</dbReference>
<feature type="domain" description="PWWP" evidence="5">
    <location>
        <begin position="925"/>
        <end position="999"/>
    </location>
</feature>
<feature type="compositionally biased region" description="Polar residues" evidence="3">
    <location>
        <begin position="859"/>
        <end position="871"/>
    </location>
</feature>
<dbReference type="InterPro" id="IPR050701">
    <property type="entry name" value="Histone_Mod_Regulator"/>
</dbReference>
<dbReference type="OrthoDB" id="20839at2759"/>
<dbReference type="PANTHER" id="PTHR13793">
    <property type="entry name" value="PHD FINGER PROTEINS"/>
    <property type="match status" value="1"/>
</dbReference>
<reference evidence="6 7" key="1">
    <citation type="journal article" date="2019" name="Commun. Biol.">
        <title>The bagworm genome reveals a unique fibroin gene that provides high tensile strength.</title>
        <authorList>
            <person name="Kono N."/>
            <person name="Nakamura H."/>
            <person name="Ohtoshi R."/>
            <person name="Tomita M."/>
            <person name="Numata K."/>
            <person name="Arakawa K."/>
        </authorList>
    </citation>
    <scope>NUCLEOTIDE SEQUENCE [LARGE SCALE GENOMIC DNA]</scope>
</reference>
<dbReference type="Pfam" id="PF00855">
    <property type="entry name" value="PWWP"/>
    <property type="match status" value="1"/>
</dbReference>
<dbReference type="SMART" id="SM00293">
    <property type="entry name" value="PWWP"/>
    <property type="match status" value="1"/>
</dbReference>
<feature type="compositionally biased region" description="Low complexity" evidence="3">
    <location>
        <begin position="906"/>
        <end position="917"/>
    </location>
</feature>
<dbReference type="InterPro" id="IPR036427">
    <property type="entry name" value="Bromodomain-like_sf"/>
</dbReference>
<keyword evidence="1 2" id="KW-0103">Bromodomain</keyword>
<dbReference type="SMART" id="SM00297">
    <property type="entry name" value="BROMO"/>
    <property type="match status" value="1"/>
</dbReference>
<dbReference type="Gene3D" id="2.30.30.140">
    <property type="match status" value="1"/>
</dbReference>
<feature type="region of interest" description="Disordered" evidence="3">
    <location>
        <begin position="634"/>
        <end position="722"/>
    </location>
</feature>
<feature type="compositionally biased region" description="Basic and acidic residues" evidence="3">
    <location>
        <begin position="523"/>
        <end position="553"/>
    </location>
</feature>
<dbReference type="Pfam" id="PF00439">
    <property type="entry name" value="Bromodomain"/>
    <property type="match status" value="1"/>
</dbReference>
<feature type="compositionally biased region" description="Basic and acidic residues" evidence="3">
    <location>
        <begin position="592"/>
        <end position="601"/>
    </location>
</feature>
<dbReference type="FunFam" id="2.30.30.140:FF:000008">
    <property type="entry name" value="Bromodomain containing 1, isoform CRA_b"/>
    <property type="match status" value="1"/>
</dbReference>
<gene>
    <name evidence="6" type="primary">Brpf1</name>
    <name evidence="6" type="ORF">EVAR_11295_1</name>
</gene>
<evidence type="ECO:0000256" key="3">
    <source>
        <dbReference type="SAM" id="MobiDB-lite"/>
    </source>
</evidence>
<dbReference type="InterPro" id="IPR000313">
    <property type="entry name" value="PWWP_dom"/>
</dbReference>
<evidence type="ECO:0000259" key="5">
    <source>
        <dbReference type="PROSITE" id="PS50812"/>
    </source>
</evidence>
<accession>A0A4C1UL55</accession>
<sequence length="1044" mass="116567">MKCMATPPQLKCMQLTCATDAPPIKYSGSDASSTVASQPSYCEARLNKEVKSERKRCPSFNRRHTARNPLNRKRALMKRSKPRFYRNDTACPMEATVHGMQAAWRRRMYTVPQKQLLFRLPCYMCAQQAGLYMKMEAAGAGRDPSQPVQVAKMAYCDTHTPAHVLQERRALESDNDSKSSDLSAIRQKGREKIKQARRVLAMKRTWAPVVLVPTLPAERVAEIAELAGSGPSVGRAQLMKRLLAYWTLKRHSRNGAPLLRRLQTLATNHGTRAIQDGTVNVRELCNQLKYWQRIRQDLERARLLCELVRKRERLKAEYTRVWERCLMHTMKPHLAALQKLIRLLHSKDTSDIFSEPVDPTEIIYTLACFSGTISGATAKRTGGAMQKSLAAAVRLAVGRDSAFNGGTAKQCQFIGVSRRFYDSAHMTEMSKGPWKMVPDYSTIVKHPMDLSTMAKKLECEAYTTIDDIEADFRLMIDNCLVYNNKDTVFYKAGIKMRDQCLPIFRQARRDVRAAGMPALAGEGDCRESSPEPEKPRVRTRERSMSRPRAREPSVDSNTALAESRNARAASTARGEWREPSPRAQAPPRRSVARSDTERDSQEVYTQYMRQLPRCVGYTQVCTYTRLKSERCANKLQRDESPLASRGSRWWRGRGRGRGRRGRRGRGRPALQRHLGDRVETPTSDSETPAPSKKSPERTARSPEKSPAKAADTTPTGLGLLSLRKPTLLANTSTAGSAGSQMSFGSDAALPTLSASLGRTPLEASPKKKGRGRPRKHDKEKATSSPDLFRPARGEEATASKPVSASFLQYRGAAGEVGSESDLSGSSSSSAWSCSSCTHYDELSDHSCSTSSSEGDGSSYNETMDSNLSGPNASEADRRRRSRRAPSSEHSEQETAVAPVKGRGTRSSTSKTPAKSSSQLDLQLEPLQLVWAKCRGYPWYPALIIDPKMPKGFVYKGVPLPVPPQDVLNLKSNHSHEPVLYLVLFFDVKRTWQWLPPNKLELLGIDKSIDQGKLIESRKPTDRKAVKKAFNDAMQFRKQVDGNEK</sequence>
<feature type="domain" description="Bromo" evidence="4">
    <location>
        <begin position="412"/>
        <end position="490"/>
    </location>
</feature>
<dbReference type="SUPFAM" id="SSF47370">
    <property type="entry name" value="Bromodomain"/>
    <property type="match status" value="1"/>
</dbReference>
<dbReference type="PROSITE" id="PS50014">
    <property type="entry name" value="BROMODOMAIN_2"/>
    <property type="match status" value="1"/>
</dbReference>
<dbReference type="GO" id="GO:0003677">
    <property type="term" value="F:DNA binding"/>
    <property type="evidence" value="ECO:0007669"/>
    <property type="project" value="InterPro"/>
</dbReference>
<feature type="compositionally biased region" description="Basic and acidic residues" evidence="3">
    <location>
        <begin position="693"/>
        <end position="706"/>
    </location>
</feature>
<dbReference type="PRINTS" id="PR00929">
    <property type="entry name" value="ATHOOK"/>
</dbReference>
<proteinExistence type="predicted"/>
<feature type="region of interest" description="Disordered" evidence="3">
    <location>
        <begin position="517"/>
        <end position="601"/>
    </location>
</feature>
<comment type="caution">
    <text evidence="6">The sequence shown here is derived from an EMBL/GenBank/DDBJ whole genome shotgun (WGS) entry which is preliminary data.</text>
</comment>
<evidence type="ECO:0000259" key="4">
    <source>
        <dbReference type="PROSITE" id="PS50014"/>
    </source>
</evidence>
<dbReference type="PRINTS" id="PR00503">
    <property type="entry name" value="BROMODOMAIN"/>
</dbReference>
<dbReference type="STRING" id="151549.A0A4C1UL55"/>
<organism evidence="6 7">
    <name type="scientific">Eumeta variegata</name>
    <name type="common">Bagworm moth</name>
    <name type="synonym">Eumeta japonica</name>
    <dbReference type="NCBI Taxonomy" id="151549"/>
    <lineage>
        <taxon>Eukaryota</taxon>
        <taxon>Metazoa</taxon>
        <taxon>Ecdysozoa</taxon>
        <taxon>Arthropoda</taxon>
        <taxon>Hexapoda</taxon>
        <taxon>Insecta</taxon>
        <taxon>Pterygota</taxon>
        <taxon>Neoptera</taxon>
        <taxon>Endopterygota</taxon>
        <taxon>Lepidoptera</taxon>
        <taxon>Glossata</taxon>
        <taxon>Ditrysia</taxon>
        <taxon>Tineoidea</taxon>
        <taxon>Psychidae</taxon>
        <taxon>Oiketicinae</taxon>
        <taxon>Eumeta</taxon>
    </lineage>
</organism>
<dbReference type="GO" id="GO:0006357">
    <property type="term" value="P:regulation of transcription by RNA polymerase II"/>
    <property type="evidence" value="ECO:0007669"/>
    <property type="project" value="TreeGrafter"/>
</dbReference>